<evidence type="ECO:0000313" key="5">
    <source>
        <dbReference type="Proteomes" id="UP000233778"/>
    </source>
</evidence>
<organism evidence="3 4">
    <name type="scientific">Serratia sp. (strain ATCC 39006)</name>
    <name type="common">Prodigiosinella confusarubida</name>
    <dbReference type="NCBI Taxonomy" id="104623"/>
    <lineage>
        <taxon>Bacteria</taxon>
        <taxon>Pseudomonadati</taxon>
        <taxon>Pseudomonadota</taxon>
        <taxon>Gammaproteobacteria</taxon>
        <taxon>Enterobacterales</taxon>
        <taxon>Pectobacteriaceae</taxon>
        <taxon>Prodigiosinella</taxon>
    </lineage>
</organism>
<dbReference type="Proteomes" id="UP000017700">
    <property type="component" value="Chromosome"/>
</dbReference>
<gene>
    <name evidence="2" type="ORF">CWC46_14860</name>
    <name evidence="3" type="ORF">Ser39006_014865</name>
</gene>
<name>A0A2I5T8S8_SERS3</name>
<dbReference type="STRING" id="104623.Ser39006_02506"/>
<feature type="domain" description="IraD/Gp25-like" evidence="1">
    <location>
        <begin position="22"/>
        <end position="102"/>
    </location>
</feature>
<evidence type="ECO:0000313" key="4">
    <source>
        <dbReference type="Proteomes" id="UP000017700"/>
    </source>
</evidence>
<dbReference type="EMBL" id="CP025084">
    <property type="protein sequence ID" value="AUH05301.1"/>
    <property type="molecule type" value="Genomic_DNA"/>
</dbReference>
<protein>
    <submittedName>
        <fullName evidence="3">Baseplate assembly protein</fullName>
    </submittedName>
</protein>
<evidence type="ECO:0000259" key="1">
    <source>
        <dbReference type="Pfam" id="PF04965"/>
    </source>
</evidence>
<reference evidence="3 4" key="1">
    <citation type="journal article" date="2013" name="Genome Announc.">
        <title>Draft genome sequence of Serratia sp. strain ATCC 39006, a model bacterium for analysis of the biosynthesis and regulation of prodigiosin, a carbapenem, and gas vesicles.</title>
        <authorList>
            <person name="Fineran P.C."/>
            <person name="Iglesias Cans M.C."/>
            <person name="Ramsay J.P."/>
            <person name="Wilf N.M."/>
            <person name="Cossyleon D."/>
            <person name="McNeil M.B."/>
            <person name="Williamson N.R."/>
            <person name="Monson R.E."/>
            <person name="Becher S.A."/>
            <person name="Stanton J.A."/>
            <person name="Brugger K."/>
            <person name="Brown S.D."/>
            <person name="Salmond G.P."/>
        </authorList>
    </citation>
    <scope>NUCLEOTIDE SEQUENCE [LARGE SCALE GENOMIC DNA]</scope>
    <source>
        <strain evidence="3">ATCC 39006</strain>
        <strain evidence="4">ATCC 39006 / SC 11482</strain>
    </source>
</reference>
<accession>A0A2I5T8S8</accession>
<dbReference type="Gene3D" id="3.10.450.40">
    <property type="match status" value="1"/>
</dbReference>
<evidence type="ECO:0000313" key="3">
    <source>
        <dbReference type="EMBL" id="AUH05301.1"/>
    </source>
</evidence>
<proteinExistence type="predicted"/>
<dbReference type="OrthoDB" id="9802846at2"/>
<dbReference type="InterPro" id="IPR007048">
    <property type="entry name" value="IraD/Gp25-like"/>
</dbReference>
<reference evidence="2 5" key="3">
    <citation type="submission" date="2017-11" db="EMBL/GenBank/DDBJ databases">
        <title>Complete genome sequence of Serratia sp. ATCC 39006 LacA.</title>
        <authorList>
            <person name="Hampton H.G."/>
            <person name="Jackson S.A."/>
            <person name="Jauregui R."/>
            <person name="Poulter G.T.M."/>
            <person name="Salmond G.P.C."/>
            <person name="Fineran P.C."/>
        </authorList>
    </citation>
    <scope>NUCLEOTIDE SEQUENCE [LARGE SCALE GENOMIC DNA]</scope>
    <source>
        <strain evidence="2 5">ATCC 39006</strain>
    </source>
</reference>
<reference evidence="3" key="2">
    <citation type="submission" date="2013-09" db="EMBL/GenBank/DDBJ databases">
        <authorList>
            <person name="Wang G."/>
            <person name="Yang Y."/>
            <person name="Su Y."/>
        </authorList>
    </citation>
    <scope>NUCLEOTIDE SEQUENCE</scope>
    <source>
        <strain evidence="3">ATCC 39006</strain>
    </source>
</reference>
<dbReference type="AlphaFoldDB" id="A0A2I5T8S8"/>
<dbReference type="KEGG" id="serq:CWC46_14860"/>
<dbReference type="Proteomes" id="UP000233778">
    <property type="component" value="Chromosome"/>
</dbReference>
<keyword evidence="4" id="KW-1185">Reference proteome</keyword>
<dbReference type="EMBL" id="CP025085">
    <property type="protein sequence ID" value="AUH00980.1"/>
    <property type="molecule type" value="Genomic_DNA"/>
</dbReference>
<dbReference type="SUPFAM" id="SSF160719">
    <property type="entry name" value="gpW/gp25-like"/>
    <property type="match status" value="1"/>
</dbReference>
<reference evidence="3" key="4">
    <citation type="submission" date="2017-11" db="EMBL/GenBank/DDBJ databases">
        <title>Complete genome sequence of Serratia sp. ATCC 39006.</title>
        <authorList>
            <person name="Hampton H.G."/>
            <person name="Jackson S.A."/>
            <person name="Jauregui R."/>
            <person name="Poulter G.T.M."/>
            <person name="Salmond G.P.C."/>
            <person name="Fineran P.C."/>
        </authorList>
    </citation>
    <scope>NUCLEOTIDE SEQUENCE</scope>
    <source>
        <strain evidence="3">ATCC 39006</strain>
    </source>
</reference>
<dbReference type="Pfam" id="PF04965">
    <property type="entry name" value="GPW_gp25"/>
    <property type="match status" value="1"/>
</dbReference>
<dbReference type="KEGG" id="sera:Ser39006_014865"/>
<evidence type="ECO:0000313" key="2">
    <source>
        <dbReference type="EMBL" id="AUH00980.1"/>
    </source>
</evidence>
<sequence>MMTTSYTGMNRNNGESLSDISHLRQSVRDILITPQGSRVMRRQYGSLLSTLIDQPQSPAVKLQVQAACYMALLQWEPRLKLTAITLESYYDGQLVVDITGAYTDTGDTLSLTVPVS</sequence>